<feature type="region of interest" description="Disordered" evidence="1">
    <location>
        <begin position="1"/>
        <end position="26"/>
    </location>
</feature>
<feature type="compositionally biased region" description="Basic and acidic residues" evidence="1">
    <location>
        <begin position="15"/>
        <end position="26"/>
    </location>
</feature>
<organism evidence="2 3">
    <name type="scientific">Bradyrhizobium japonicum</name>
    <dbReference type="NCBI Taxonomy" id="375"/>
    <lineage>
        <taxon>Bacteria</taxon>
        <taxon>Pseudomonadati</taxon>
        <taxon>Pseudomonadota</taxon>
        <taxon>Alphaproteobacteria</taxon>
        <taxon>Hyphomicrobiales</taxon>
        <taxon>Nitrobacteraceae</taxon>
        <taxon>Bradyrhizobium</taxon>
    </lineage>
</organism>
<accession>A0A1Y2JV37</accession>
<proteinExistence type="predicted"/>
<evidence type="ECO:0000313" key="2">
    <source>
        <dbReference type="EMBL" id="OSJ35169.1"/>
    </source>
</evidence>
<feature type="compositionally biased region" description="Polar residues" evidence="1">
    <location>
        <begin position="1"/>
        <end position="13"/>
    </location>
</feature>
<dbReference type="EMBL" id="NAFL01000222">
    <property type="protein sequence ID" value="OSJ35169.1"/>
    <property type="molecule type" value="Genomic_DNA"/>
</dbReference>
<evidence type="ECO:0000313" key="3">
    <source>
        <dbReference type="Proteomes" id="UP000193335"/>
    </source>
</evidence>
<sequence>MSEVDPNNITQFAPNRDRGPSKDLKEQIGEAGAEMKQRAGDALQATADLARDKFSEAADAAKGVTEGTVDQIQSQAREQQRSGADFVERLAGNMREAGRAFESDVPSAARGIGSAADYVEEAAQKIRDGSFRDLVEGATDFAKRQPAAFLGISVLAGFAAVRFLKASGEQSSSSKRSGTTDKSSSEDVQKSDGPPFSASSARPSPSSQQTSSSQGNTVP</sequence>
<comment type="caution">
    <text evidence="2">The sequence shown here is derived from an EMBL/GenBank/DDBJ whole genome shotgun (WGS) entry which is preliminary data.</text>
</comment>
<dbReference type="Proteomes" id="UP000193335">
    <property type="component" value="Unassembled WGS sequence"/>
</dbReference>
<evidence type="ECO:0008006" key="4">
    <source>
        <dbReference type="Google" id="ProtNLM"/>
    </source>
</evidence>
<feature type="compositionally biased region" description="Low complexity" evidence="1">
    <location>
        <begin position="194"/>
        <end position="219"/>
    </location>
</feature>
<feature type="compositionally biased region" description="Low complexity" evidence="1">
    <location>
        <begin position="167"/>
        <end position="182"/>
    </location>
</feature>
<feature type="region of interest" description="Disordered" evidence="1">
    <location>
        <begin position="166"/>
        <end position="219"/>
    </location>
</feature>
<evidence type="ECO:0000256" key="1">
    <source>
        <dbReference type="SAM" id="MobiDB-lite"/>
    </source>
</evidence>
<dbReference type="AlphaFoldDB" id="A0A1Y2JV37"/>
<reference evidence="2 3" key="1">
    <citation type="submission" date="2017-03" db="EMBL/GenBank/DDBJ databases">
        <title>Whole genome sequences of fourteen strains of Bradyrhizobium canariense and one strain of Bradyrhizobium japonicum isolated from Lupinus (Papilionoideae: Genisteae) species in Algeria.</title>
        <authorList>
            <person name="Crovadore J."/>
            <person name="Chekireb D."/>
            <person name="Brachmann A."/>
            <person name="Chablais R."/>
            <person name="Cochard B."/>
            <person name="Lefort F."/>
        </authorList>
    </citation>
    <scope>NUCLEOTIDE SEQUENCE [LARGE SCALE GENOMIC DNA]</scope>
    <source>
        <strain evidence="2 3">UBMA197</strain>
    </source>
</reference>
<name>A0A1Y2JV37_BRAJP</name>
<dbReference type="RefSeq" id="WP_085399394.1">
    <property type="nucleotide sequence ID" value="NZ_NAFL01000222.1"/>
</dbReference>
<protein>
    <recommendedName>
        <fullName evidence="4">Nutrient deprivation-induced protein</fullName>
    </recommendedName>
</protein>
<gene>
    <name evidence="2" type="ORF">BSZ19_09720</name>
</gene>